<accession>A0A3E5BET2</accession>
<evidence type="ECO:0000313" key="3">
    <source>
        <dbReference type="Proteomes" id="UP000260983"/>
    </source>
</evidence>
<dbReference type="GO" id="GO:0003677">
    <property type="term" value="F:DNA binding"/>
    <property type="evidence" value="ECO:0007669"/>
    <property type="project" value="InterPro"/>
</dbReference>
<comment type="caution">
    <text evidence="2">The sequence shown here is derived from an EMBL/GenBank/DDBJ whole genome shotgun (WGS) entry which is preliminary data.</text>
</comment>
<dbReference type="GO" id="GO:0006355">
    <property type="term" value="P:regulation of DNA-templated transcription"/>
    <property type="evidence" value="ECO:0007669"/>
    <property type="project" value="InterPro"/>
</dbReference>
<dbReference type="InterPro" id="IPR016032">
    <property type="entry name" value="Sig_transdc_resp-reg_C-effctor"/>
</dbReference>
<dbReference type="AlphaFoldDB" id="A0A3E5BET2"/>
<keyword evidence="1" id="KW-0812">Transmembrane</keyword>
<sequence length="373" mass="42146">MKRYKQILCVLGGLLVLTLGVLLYLVHKSGTEEQRKDKQTAEMLLKDAAVAWVSQELEQQGIPFSSGGGNDDVKSSKRRIVTAAGPLIVEVDSVKEEKRLLSSDLLASMVRYLLVPGNSSIDELNKQWQRKLDTGLPYYYSVLEFIPQMPNNEKNLQQAIAGNPSLCLPENKLGDYYLDNMYFLEVKAYLSAPSVWWCADWRRIDIVLCIGGLVLGICILAFLLIYNRNGIPDDKVDTPPSDVLVQPDEVLSSDEIVLKDEVACCLGNGRYRLREILFDEFEMTITFGKQVKQCPKQPYKLLSAFIHAEDHFLSNNRIIEICGWNLTDIGVNNKKRTAISQLRRLLETNESCVNIVAMQNEEYGEGFKLLITD</sequence>
<dbReference type="SUPFAM" id="SSF46894">
    <property type="entry name" value="C-terminal effector domain of the bipartite response regulators"/>
    <property type="match status" value="1"/>
</dbReference>
<evidence type="ECO:0000256" key="1">
    <source>
        <dbReference type="SAM" id="Phobius"/>
    </source>
</evidence>
<dbReference type="RefSeq" id="WP_117724251.1">
    <property type="nucleotide sequence ID" value="NZ_QSUL01000006.1"/>
</dbReference>
<dbReference type="Gene3D" id="1.10.10.10">
    <property type="entry name" value="Winged helix-like DNA-binding domain superfamily/Winged helix DNA-binding domain"/>
    <property type="match status" value="1"/>
</dbReference>
<dbReference type="Proteomes" id="UP000260983">
    <property type="component" value="Unassembled WGS sequence"/>
</dbReference>
<organism evidence="2 3">
    <name type="scientific">Bacteroides oleiciplenus</name>
    <dbReference type="NCBI Taxonomy" id="626931"/>
    <lineage>
        <taxon>Bacteria</taxon>
        <taxon>Pseudomonadati</taxon>
        <taxon>Bacteroidota</taxon>
        <taxon>Bacteroidia</taxon>
        <taxon>Bacteroidales</taxon>
        <taxon>Bacteroidaceae</taxon>
        <taxon>Bacteroides</taxon>
    </lineage>
</organism>
<reference evidence="2 3" key="1">
    <citation type="submission" date="2018-08" db="EMBL/GenBank/DDBJ databases">
        <title>A genome reference for cultivated species of the human gut microbiota.</title>
        <authorList>
            <person name="Zou Y."/>
            <person name="Xue W."/>
            <person name="Luo G."/>
        </authorList>
    </citation>
    <scope>NUCLEOTIDE SEQUENCE [LARGE SCALE GENOMIC DNA]</scope>
    <source>
        <strain evidence="2 3">OM05-15BH</strain>
    </source>
</reference>
<proteinExistence type="predicted"/>
<keyword evidence="1" id="KW-1133">Transmembrane helix</keyword>
<keyword evidence="1" id="KW-0472">Membrane</keyword>
<evidence type="ECO:0000313" key="2">
    <source>
        <dbReference type="EMBL" id="RGN36056.1"/>
    </source>
</evidence>
<name>A0A3E5BET2_9BACE</name>
<gene>
    <name evidence="2" type="ORF">DXB65_10185</name>
</gene>
<feature type="transmembrane region" description="Helical" evidence="1">
    <location>
        <begin position="204"/>
        <end position="226"/>
    </location>
</feature>
<protein>
    <submittedName>
        <fullName evidence="2">Helix-turn-helix domain-containing protein</fullName>
    </submittedName>
</protein>
<dbReference type="EMBL" id="QSUL01000006">
    <property type="protein sequence ID" value="RGN36056.1"/>
    <property type="molecule type" value="Genomic_DNA"/>
</dbReference>
<dbReference type="InterPro" id="IPR036388">
    <property type="entry name" value="WH-like_DNA-bd_sf"/>
</dbReference>